<feature type="region of interest" description="Disordered" evidence="1">
    <location>
        <begin position="1"/>
        <end position="20"/>
    </location>
</feature>
<reference evidence="2 3" key="1">
    <citation type="submission" date="2024-05" db="EMBL/GenBank/DDBJ databases">
        <title>Genome sequencing and assembly of Indian major carp, Cirrhinus mrigala (Hamilton, 1822).</title>
        <authorList>
            <person name="Mohindra V."/>
            <person name="Chowdhury L.M."/>
            <person name="Lal K."/>
            <person name="Jena J.K."/>
        </authorList>
    </citation>
    <scope>NUCLEOTIDE SEQUENCE [LARGE SCALE GENOMIC DNA]</scope>
    <source>
        <strain evidence="2">CM1030</strain>
        <tissue evidence="2">Blood</tissue>
    </source>
</reference>
<proteinExistence type="predicted"/>
<dbReference type="AlphaFoldDB" id="A0ABD0NC03"/>
<dbReference type="Proteomes" id="UP001529510">
    <property type="component" value="Unassembled WGS sequence"/>
</dbReference>
<protein>
    <submittedName>
        <fullName evidence="2">Uncharacterized protein</fullName>
    </submittedName>
</protein>
<gene>
    <name evidence="2" type="ORF">M9458_046941</name>
</gene>
<evidence type="ECO:0000256" key="1">
    <source>
        <dbReference type="SAM" id="MobiDB-lite"/>
    </source>
</evidence>
<evidence type="ECO:0000313" key="3">
    <source>
        <dbReference type="Proteomes" id="UP001529510"/>
    </source>
</evidence>
<feature type="non-terminal residue" evidence="2">
    <location>
        <position position="53"/>
    </location>
</feature>
<comment type="caution">
    <text evidence="2">The sequence shown here is derived from an EMBL/GenBank/DDBJ whole genome shotgun (WGS) entry which is preliminary data.</text>
</comment>
<feature type="non-terminal residue" evidence="2">
    <location>
        <position position="1"/>
    </location>
</feature>
<dbReference type="EMBL" id="JAMKFB020000023">
    <property type="protein sequence ID" value="KAL0158865.1"/>
    <property type="molecule type" value="Genomic_DNA"/>
</dbReference>
<accession>A0ABD0NC03</accession>
<evidence type="ECO:0000313" key="2">
    <source>
        <dbReference type="EMBL" id="KAL0158865.1"/>
    </source>
</evidence>
<name>A0ABD0NC03_CIRMR</name>
<organism evidence="2 3">
    <name type="scientific">Cirrhinus mrigala</name>
    <name type="common">Mrigala</name>
    <dbReference type="NCBI Taxonomy" id="683832"/>
    <lineage>
        <taxon>Eukaryota</taxon>
        <taxon>Metazoa</taxon>
        <taxon>Chordata</taxon>
        <taxon>Craniata</taxon>
        <taxon>Vertebrata</taxon>
        <taxon>Euteleostomi</taxon>
        <taxon>Actinopterygii</taxon>
        <taxon>Neopterygii</taxon>
        <taxon>Teleostei</taxon>
        <taxon>Ostariophysi</taxon>
        <taxon>Cypriniformes</taxon>
        <taxon>Cyprinidae</taxon>
        <taxon>Labeoninae</taxon>
        <taxon>Labeonini</taxon>
        <taxon>Cirrhinus</taxon>
    </lineage>
</organism>
<sequence length="53" mass="6237">VREVEGRLQTHTPVQDDRRLASYGQFQERMNRLGDWVYISSQSLSDVTPTERQ</sequence>
<keyword evidence="3" id="KW-1185">Reference proteome</keyword>